<dbReference type="EMBL" id="JAINDJ010000006">
    <property type="protein sequence ID" value="KAG9445055.1"/>
    <property type="molecule type" value="Genomic_DNA"/>
</dbReference>
<accession>A0AAV7E856</accession>
<comment type="caution">
    <text evidence="1">The sequence shown here is derived from an EMBL/GenBank/DDBJ whole genome shotgun (WGS) entry which is preliminary data.</text>
</comment>
<protein>
    <submittedName>
        <fullName evidence="1">Uncharacterized protein</fullName>
    </submittedName>
</protein>
<proteinExistence type="predicted"/>
<sequence>MLCKNVLLRYALQERPASVCSARTSCFGMLCKNVLLRYALQEHPASIQAQALSFINCGVASCFILLHLQAYLKYHDMKPE</sequence>
<evidence type="ECO:0000313" key="2">
    <source>
        <dbReference type="Proteomes" id="UP000825729"/>
    </source>
</evidence>
<dbReference type="Proteomes" id="UP000825729">
    <property type="component" value="Unassembled WGS sequence"/>
</dbReference>
<dbReference type="AlphaFoldDB" id="A0AAV7E856"/>
<name>A0AAV7E856_ARIFI</name>
<evidence type="ECO:0000313" key="1">
    <source>
        <dbReference type="EMBL" id="KAG9445055.1"/>
    </source>
</evidence>
<reference evidence="1 2" key="1">
    <citation type="submission" date="2021-07" db="EMBL/GenBank/DDBJ databases">
        <title>The Aristolochia fimbriata genome: insights into angiosperm evolution, floral development and chemical biosynthesis.</title>
        <authorList>
            <person name="Jiao Y."/>
        </authorList>
    </citation>
    <scope>NUCLEOTIDE SEQUENCE [LARGE SCALE GENOMIC DNA]</scope>
    <source>
        <strain evidence="1">IBCAS-2021</strain>
        <tissue evidence="1">Leaf</tissue>
    </source>
</reference>
<keyword evidence="2" id="KW-1185">Reference proteome</keyword>
<organism evidence="1 2">
    <name type="scientific">Aristolochia fimbriata</name>
    <name type="common">White veined hardy Dutchman's pipe vine</name>
    <dbReference type="NCBI Taxonomy" id="158543"/>
    <lineage>
        <taxon>Eukaryota</taxon>
        <taxon>Viridiplantae</taxon>
        <taxon>Streptophyta</taxon>
        <taxon>Embryophyta</taxon>
        <taxon>Tracheophyta</taxon>
        <taxon>Spermatophyta</taxon>
        <taxon>Magnoliopsida</taxon>
        <taxon>Magnoliidae</taxon>
        <taxon>Piperales</taxon>
        <taxon>Aristolochiaceae</taxon>
        <taxon>Aristolochia</taxon>
    </lineage>
</organism>
<gene>
    <name evidence="1" type="ORF">H6P81_016395</name>
</gene>